<sequence>MRISDLKLGQKINIKGVIAKYKGIQKVRISNFGKAEKRVFQVAGSNTFIYYTIVDGSKMLKSEKIKLI</sequence>
<dbReference type="EMBL" id="LMAI01000004">
    <property type="protein sequence ID" value="KUJ56227.1"/>
    <property type="molecule type" value="Genomic_DNA"/>
</dbReference>
<dbReference type="Proteomes" id="UP000054388">
    <property type="component" value="Unassembled WGS sequence"/>
</dbReference>
<accession>A0A101CH99</accession>
<gene>
    <name evidence="1" type="ORF">AR686_06540</name>
</gene>
<comment type="caution">
    <text evidence="1">The sequence shown here is derived from an EMBL/GenBank/DDBJ whole genome shotgun (WGS) entry which is preliminary data.</text>
</comment>
<evidence type="ECO:0000313" key="1">
    <source>
        <dbReference type="EMBL" id="KUJ56227.1"/>
    </source>
</evidence>
<organism evidence="1 2">
    <name type="scientific">Chryseobacterium aquaticum subsp. greenlandense</name>
    <dbReference type="NCBI Taxonomy" id="345663"/>
    <lineage>
        <taxon>Bacteria</taxon>
        <taxon>Pseudomonadati</taxon>
        <taxon>Bacteroidota</taxon>
        <taxon>Flavobacteriia</taxon>
        <taxon>Flavobacteriales</taxon>
        <taxon>Weeksellaceae</taxon>
        <taxon>Chryseobacterium group</taxon>
        <taxon>Chryseobacterium</taxon>
    </lineage>
</organism>
<dbReference type="AlphaFoldDB" id="A0A101CH99"/>
<name>A0A101CH99_9FLAO</name>
<evidence type="ECO:0000313" key="2">
    <source>
        <dbReference type="Proteomes" id="UP000054388"/>
    </source>
</evidence>
<proteinExistence type="predicted"/>
<reference evidence="1 2" key="1">
    <citation type="submission" date="2015-10" db="EMBL/GenBank/DDBJ databases">
        <title>Genome sequence of Chryseobacterium greenlandense.</title>
        <authorList>
            <person name="Newman J."/>
            <person name="Fischer K."/>
            <person name="Miller J."/>
        </authorList>
    </citation>
    <scope>NUCLEOTIDE SEQUENCE [LARGE SCALE GENOMIC DNA]</scope>
    <source>
        <strain evidence="1 2">UMB34</strain>
    </source>
</reference>
<protein>
    <submittedName>
        <fullName evidence="1">Uncharacterized protein</fullName>
    </submittedName>
</protein>